<dbReference type="EMBL" id="GBRH01252204">
    <property type="protein sequence ID" value="JAD45691.1"/>
    <property type="molecule type" value="Transcribed_RNA"/>
</dbReference>
<reference evidence="1" key="1">
    <citation type="submission" date="2014-09" db="EMBL/GenBank/DDBJ databases">
        <authorList>
            <person name="Magalhaes I.L.F."/>
            <person name="Oliveira U."/>
            <person name="Santos F.R."/>
            <person name="Vidigal T.H.D.A."/>
            <person name="Brescovit A.D."/>
            <person name="Santos A.J."/>
        </authorList>
    </citation>
    <scope>NUCLEOTIDE SEQUENCE</scope>
    <source>
        <tissue evidence="1">Shoot tissue taken approximately 20 cm above the soil surface</tissue>
    </source>
</reference>
<reference evidence="1" key="2">
    <citation type="journal article" date="2015" name="Data Brief">
        <title>Shoot transcriptome of the giant reed, Arundo donax.</title>
        <authorList>
            <person name="Barrero R.A."/>
            <person name="Guerrero F.D."/>
            <person name="Moolhuijzen P."/>
            <person name="Goolsby J.A."/>
            <person name="Tidwell J."/>
            <person name="Bellgard S.E."/>
            <person name="Bellgard M.I."/>
        </authorList>
    </citation>
    <scope>NUCLEOTIDE SEQUENCE</scope>
    <source>
        <tissue evidence="1">Shoot tissue taken approximately 20 cm above the soil surface</tissue>
    </source>
</reference>
<organism evidence="1">
    <name type="scientific">Arundo donax</name>
    <name type="common">Giant reed</name>
    <name type="synonym">Donax arundinaceus</name>
    <dbReference type="NCBI Taxonomy" id="35708"/>
    <lineage>
        <taxon>Eukaryota</taxon>
        <taxon>Viridiplantae</taxon>
        <taxon>Streptophyta</taxon>
        <taxon>Embryophyta</taxon>
        <taxon>Tracheophyta</taxon>
        <taxon>Spermatophyta</taxon>
        <taxon>Magnoliopsida</taxon>
        <taxon>Liliopsida</taxon>
        <taxon>Poales</taxon>
        <taxon>Poaceae</taxon>
        <taxon>PACMAD clade</taxon>
        <taxon>Arundinoideae</taxon>
        <taxon>Arundineae</taxon>
        <taxon>Arundo</taxon>
    </lineage>
</organism>
<protein>
    <submittedName>
        <fullName evidence="1">Uncharacterized protein</fullName>
    </submittedName>
</protein>
<name>A0A0A9A3M5_ARUDO</name>
<accession>A0A0A9A3M5</accession>
<evidence type="ECO:0000313" key="1">
    <source>
        <dbReference type="EMBL" id="JAD45691.1"/>
    </source>
</evidence>
<proteinExistence type="predicted"/>
<dbReference type="AlphaFoldDB" id="A0A0A9A3M5"/>
<sequence>MNRGNVILNLQRCPLQTANTELNF</sequence>